<dbReference type="InterPro" id="IPR051956">
    <property type="entry name" value="eIF2B_epsilon"/>
</dbReference>
<dbReference type="AlphaFoldDB" id="A0A1U7LIM9"/>
<dbReference type="InterPro" id="IPR029044">
    <property type="entry name" value="Nucleotide-diphossugar_trans"/>
</dbReference>
<dbReference type="STRING" id="1198029.A0A1U7LIM9"/>
<evidence type="ECO:0000313" key="3">
    <source>
        <dbReference type="Proteomes" id="UP000186594"/>
    </source>
</evidence>
<dbReference type="FunFam" id="3.90.550.10:FF:000066">
    <property type="entry name" value="Translation initiation factor eIF-2B subunit epsilon"/>
    <property type="match status" value="1"/>
</dbReference>
<evidence type="ECO:0000313" key="2">
    <source>
        <dbReference type="EMBL" id="OLL22499.1"/>
    </source>
</evidence>
<dbReference type="CDD" id="cd04197">
    <property type="entry name" value="eIF-2B_epsilon_N"/>
    <property type="match status" value="1"/>
</dbReference>
<reference evidence="2 3" key="1">
    <citation type="submission" date="2016-04" db="EMBL/GenBank/DDBJ databases">
        <title>Evolutionary innovation and constraint leading to complex multicellularity in the Ascomycota.</title>
        <authorList>
            <person name="Cisse O."/>
            <person name="Nguyen A."/>
            <person name="Hewitt D.A."/>
            <person name="Jedd G."/>
            <person name="Stajich J.E."/>
        </authorList>
    </citation>
    <scope>NUCLEOTIDE SEQUENCE [LARGE SCALE GENOMIC DNA]</scope>
    <source>
        <strain evidence="2 3">DAH-3</strain>
    </source>
</reference>
<comment type="caution">
    <text evidence="2">The sequence shown here is derived from an EMBL/GenBank/DDBJ whole genome shotgun (WGS) entry which is preliminary data.</text>
</comment>
<dbReference type="GO" id="GO:0005851">
    <property type="term" value="C:eukaryotic translation initiation factor 2B complex"/>
    <property type="evidence" value="ECO:0007669"/>
    <property type="project" value="EnsemblFungi"/>
</dbReference>
<keyword evidence="3" id="KW-1185">Reference proteome</keyword>
<dbReference type="PANTHER" id="PTHR45887:SF1">
    <property type="entry name" value="TRANSLATION INITIATION FACTOR EIF-2B SUBUNIT EPSILON"/>
    <property type="match status" value="1"/>
</dbReference>
<dbReference type="GO" id="GO:0003743">
    <property type="term" value="F:translation initiation factor activity"/>
    <property type="evidence" value="ECO:0007669"/>
    <property type="project" value="UniProtKB-KW"/>
</dbReference>
<sequence length="291" mass="32902">MSSNNKGALFPPKRSEDSQTPLQAIVLTDSYNSRFRPLTLERPRCLLKIANTPLIEYTFHFLALAGVKDVIVFLGAHADQVKSYIELSEWNSDMTSPFKIRMIVSQEALSVGDAMRALDERSLITSDFLLVSGDVIGSIDMTDILKEHEKRKQTDKNAIMTMVVRETGSIHRTRAKNDMAVFAIHPHTGQCLHYEPIEFSPTKKRITMNLEIFERVGDIEVRNDLIDCQIDVCSPEVPALFTENFDYQEIRRDFVHGVLTSDLMGKTIYCHVVDGQYAARIGDLATFDAVK</sequence>
<dbReference type="EMBL" id="LXFE01003117">
    <property type="protein sequence ID" value="OLL22499.1"/>
    <property type="molecule type" value="Genomic_DNA"/>
</dbReference>
<dbReference type="SUPFAM" id="SSF53448">
    <property type="entry name" value="Nucleotide-diphospho-sugar transferases"/>
    <property type="match status" value="1"/>
</dbReference>
<dbReference type="PANTHER" id="PTHR45887">
    <property type="entry name" value="TRANSLATION INITIATION FACTOR EIF-2B SUBUNIT EPSILON"/>
    <property type="match status" value="1"/>
</dbReference>
<proteinExistence type="predicted"/>
<dbReference type="OMA" id="NIAICAP"/>
<dbReference type="GO" id="GO:0031369">
    <property type="term" value="F:translation initiation factor binding"/>
    <property type="evidence" value="ECO:0007669"/>
    <property type="project" value="TreeGrafter"/>
</dbReference>
<dbReference type="Gene3D" id="3.90.550.10">
    <property type="entry name" value="Spore Coat Polysaccharide Biosynthesis Protein SpsA, Chain A"/>
    <property type="match status" value="1"/>
</dbReference>
<dbReference type="Proteomes" id="UP000186594">
    <property type="component" value="Unassembled WGS sequence"/>
</dbReference>
<dbReference type="InterPro" id="IPR035543">
    <property type="entry name" value="eIF-2B_epsilon_N"/>
</dbReference>
<evidence type="ECO:0000259" key="1">
    <source>
        <dbReference type="Pfam" id="PF00483"/>
    </source>
</evidence>
<dbReference type="GO" id="GO:0002183">
    <property type="term" value="P:cytoplasmic translational initiation"/>
    <property type="evidence" value="ECO:0007669"/>
    <property type="project" value="EnsemblFungi"/>
</dbReference>
<feature type="domain" description="Nucleotidyl transferase" evidence="1">
    <location>
        <begin position="24"/>
        <end position="163"/>
    </location>
</feature>
<keyword evidence="2" id="KW-0648">Protein biosynthesis</keyword>
<dbReference type="Pfam" id="PF00483">
    <property type="entry name" value="NTP_transferase"/>
    <property type="match status" value="1"/>
</dbReference>
<dbReference type="OrthoDB" id="424572at2759"/>
<protein>
    <submittedName>
        <fullName evidence="2">Putative translation initiation factor eIF-2B subunit epsilon</fullName>
    </submittedName>
</protein>
<accession>A0A1U7LIM9</accession>
<gene>
    <name evidence="2" type="ORF">NEOLI_001844</name>
</gene>
<dbReference type="GO" id="GO:0005085">
    <property type="term" value="F:guanyl-nucleotide exchange factor activity"/>
    <property type="evidence" value="ECO:0007669"/>
    <property type="project" value="EnsemblFungi"/>
</dbReference>
<dbReference type="InterPro" id="IPR005835">
    <property type="entry name" value="NTP_transferase_dom"/>
</dbReference>
<keyword evidence="2" id="KW-0396">Initiation factor</keyword>
<organism evidence="2 3">
    <name type="scientific">Neolecta irregularis (strain DAH-3)</name>
    <dbReference type="NCBI Taxonomy" id="1198029"/>
    <lineage>
        <taxon>Eukaryota</taxon>
        <taxon>Fungi</taxon>
        <taxon>Dikarya</taxon>
        <taxon>Ascomycota</taxon>
        <taxon>Taphrinomycotina</taxon>
        <taxon>Neolectales</taxon>
        <taxon>Neolectaceae</taxon>
        <taxon>Neolecta</taxon>
    </lineage>
</organism>
<name>A0A1U7LIM9_NEOID</name>